<dbReference type="InterPro" id="IPR012674">
    <property type="entry name" value="Calycin"/>
</dbReference>
<comment type="caution">
    <text evidence="2">The sequence shown here is derived from an EMBL/GenBank/DDBJ whole genome shotgun (WGS) entry which is preliminary data.</text>
</comment>
<evidence type="ECO:0000313" key="3">
    <source>
        <dbReference type="Proteomes" id="UP000316196"/>
    </source>
</evidence>
<dbReference type="InterPro" id="IPR014878">
    <property type="entry name" value="THAP4-like_heme-bd"/>
</dbReference>
<name>A0A542ZBR5_9ACTN</name>
<organism evidence="2 3">
    <name type="scientific">Propioniferax innocua</name>
    <dbReference type="NCBI Taxonomy" id="1753"/>
    <lineage>
        <taxon>Bacteria</taxon>
        <taxon>Bacillati</taxon>
        <taxon>Actinomycetota</taxon>
        <taxon>Actinomycetes</taxon>
        <taxon>Propionibacteriales</taxon>
        <taxon>Propionibacteriaceae</taxon>
        <taxon>Propioniferax</taxon>
    </lineage>
</organism>
<proteinExistence type="predicted"/>
<dbReference type="CDD" id="cd07828">
    <property type="entry name" value="lipocalin_heme-bd-THAP4-like"/>
    <property type="match status" value="1"/>
</dbReference>
<dbReference type="Pfam" id="PF08768">
    <property type="entry name" value="THAP4_heme-bd"/>
    <property type="match status" value="1"/>
</dbReference>
<dbReference type="PANTHER" id="PTHR15854">
    <property type="entry name" value="THAP4 PROTEIN"/>
    <property type="match status" value="1"/>
</dbReference>
<accession>A0A542ZBR5</accession>
<sequence length="158" mass="17283">MELHVDVEPFAFLIGTWSGEGRGHYPTIDDFTYTETITFTAIPGKPFLKYEQRTMSPTGTPMHTESGFLRFVGGDALEFTLAQPTGQVEILEGTTSTDHRSLTFTSTSVGNSPTAKTVTSTARRYTLDENLTAIHSEFDMAAVGVDATNHLTSDLRKA</sequence>
<evidence type="ECO:0000313" key="2">
    <source>
        <dbReference type="EMBL" id="TQL57798.1"/>
    </source>
</evidence>
<evidence type="ECO:0000259" key="1">
    <source>
        <dbReference type="Pfam" id="PF08768"/>
    </source>
</evidence>
<reference evidence="2 3" key="1">
    <citation type="submission" date="2019-06" db="EMBL/GenBank/DDBJ databases">
        <title>Sequencing the genomes of 1000 actinobacteria strains.</title>
        <authorList>
            <person name="Klenk H.-P."/>
        </authorList>
    </citation>
    <scope>NUCLEOTIDE SEQUENCE [LARGE SCALE GENOMIC DNA]</scope>
    <source>
        <strain evidence="2 3">DSM 8251</strain>
    </source>
</reference>
<feature type="domain" description="THAP4-like heme-binding" evidence="1">
    <location>
        <begin position="7"/>
        <end position="157"/>
    </location>
</feature>
<keyword evidence="3" id="KW-1185">Reference proteome</keyword>
<dbReference type="PANTHER" id="PTHR15854:SF4">
    <property type="entry name" value="PEROXYNITRITE ISOMERASE THAP4"/>
    <property type="match status" value="1"/>
</dbReference>
<dbReference type="SUPFAM" id="SSF50814">
    <property type="entry name" value="Lipocalins"/>
    <property type="match status" value="1"/>
</dbReference>
<dbReference type="Gene3D" id="2.40.128.20">
    <property type="match status" value="1"/>
</dbReference>
<protein>
    <submittedName>
        <fullName evidence="2">Uncharacterized protein DUF1794</fullName>
    </submittedName>
</protein>
<dbReference type="EMBL" id="VFOR01000002">
    <property type="protein sequence ID" value="TQL57798.1"/>
    <property type="molecule type" value="Genomic_DNA"/>
</dbReference>
<dbReference type="OrthoDB" id="4804006at2"/>
<dbReference type="Proteomes" id="UP000316196">
    <property type="component" value="Unassembled WGS sequence"/>
</dbReference>
<dbReference type="AlphaFoldDB" id="A0A542ZBR5"/>
<dbReference type="InterPro" id="IPR045165">
    <property type="entry name" value="Nitrobindin"/>
</dbReference>
<gene>
    <name evidence="2" type="ORF">FB460_1640</name>
</gene>
<dbReference type="RefSeq" id="WP_142093628.1">
    <property type="nucleotide sequence ID" value="NZ_BAAAMD010000004.1"/>
</dbReference>